<dbReference type="RefSeq" id="XP_007417722.1">
    <property type="nucleotide sequence ID" value="XM_007417660.1"/>
</dbReference>
<dbReference type="AlphaFoldDB" id="F4S8I6"/>
<gene>
    <name evidence="2" type="ORF">MELLADRAFT_113075</name>
</gene>
<keyword evidence="3" id="KW-1185">Reference proteome</keyword>
<feature type="compositionally biased region" description="Basic and acidic residues" evidence="1">
    <location>
        <begin position="276"/>
        <end position="285"/>
    </location>
</feature>
<feature type="region of interest" description="Disordered" evidence="1">
    <location>
        <begin position="1"/>
        <end position="24"/>
    </location>
</feature>
<feature type="compositionally biased region" description="Acidic residues" evidence="1">
    <location>
        <begin position="208"/>
        <end position="219"/>
    </location>
</feature>
<dbReference type="GeneID" id="18924876"/>
<feature type="compositionally biased region" description="Polar residues" evidence="1">
    <location>
        <begin position="91"/>
        <end position="105"/>
    </location>
</feature>
<name>F4S8I6_MELLP</name>
<evidence type="ECO:0000313" key="2">
    <source>
        <dbReference type="EMBL" id="EGF99032.1"/>
    </source>
</evidence>
<dbReference type="KEGG" id="mlr:MELLADRAFT_113075"/>
<sequence length="519" mass="57102">MLSPSVWWSKPNGFNGRRRKDNPLNEMKNTIKSVPTVRCHNVETAMSYREGYVECSSSSMVNRVSSVSLEADVNCSGRGSSSGAITSSTSDVNCTGRGSSSENITSSTATKVKSFYCSPENDFSEGGRIRDKIITGPFKGIRMEEEYRAVNEGQNPIPLTFALPPIKPNTVYCAAPSKVAKSDEMVVPLIPKGLTTLGRIGKFCDASQSEESDSQEPEDSILGGSARIPNIGSTNSQSLELDFVQFIGSSTGSSKSDGSNFVAFIDSSDEQLSSTHSDDDGEKPVSENSVESSVPSLQAAPLGCFASRRKQINAVNDSERCVTPVDQQERLPSNLLPFTNSVTDARLTPQAIRTYNWLRECNIIFGKGSNQIKAQSMLKDSVLFGIHNVTSDITQVDIWTFLKARLDVAQIEKVRAVLKVRQPFKRLRYNVWVSPDLATGLGKLLELTYEDRQLLTCTLMSRKTQDFWIEGQPKLDCFSVKAWRVNLAKDWRDAVAPRSLAPARAPQNDKRSLFRASSK</sequence>
<organism evidence="3">
    <name type="scientific">Melampsora larici-populina (strain 98AG31 / pathotype 3-4-7)</name>
    <name type="common">Poplar leaf rust fungus</name>
    <dbReference type="NCBI Taxonomy" id="747676"/>
    <lineage>
        <taxon>Eukaryota</taxon>
        <taxon>Fungi</taxon>
        <taxon>Dikarya</taxon>
        <taxon>Basidiomycota</taxon>
        <taxon>Pucciniomycotina</taxon>
        <taxon>Pucciniomycetes</taxon>
        <taxon>Pucciniales</taxon>
        <taxon>Melampsoraceae</taxon>
        <taxon>Melampsora</taxon>
    </lineage>
</organism>
<dbReference type="HOGENOM" id="CLU_591942_0_0_1"/>
<feature type="region of interest" description="Disordered" evidence="1">
    <location>
        <begin position="76"/>
        <end position="105"/>
    </location>
</feature>
<dbReference type="InParanoid" id="F4S8I6"/>
<accession>F4S8I6</accession>
<proteinExistence type="predicted"/>
<reference evidence="3" key="1">
    <citation type="journal article" date="2011" name="Proc. Natl. Acad. Sci. U.S.A.">
        <title>Obligate biotrophy features unraveled by the genomic analysis of rust fungi.</title>
        <authorList>
            <person name="Duplessis S."/>
            <person name="Cuomo C.A."/>
            <person name="Lin Y.-C."/>
            <person name="Aerts A."/>
            <person name="Tisserant E."/>
            <person name="Veneault-Fourrey C."/>
            <person name="Joly D.L."/>
            <person name="Hacquard S."/>
            <person name="Amselem J."/>
            <person name="Cantarel B.L."/>
            <person name="Chiu R."/>
            <person name="Coutinho P.M."/>
            <person name="Feau N."/>
            <person name="Field M."/>
            <person name="Frey P."/>
            <person name="Gelhaye E."/>
            <person name="Goldberg J."/>
            <person name="Grabherr M.G."/>
            <person name="Kodira C.D."/>
            <person name="Kohler A."/>
            <person name="Kuees U."/>
            <person name="Lindquist E.A."/>
            <person name="Lucas S.M."/>
            <person name="Mago R."/>
            <person name="Mauceli E."/>
            <person name="Morin E."/>
            <person name="Murat C."/>
            <person name="Pangilinan J.L."/>
            <person name="Park R."/>
            <person name="Pearson M."/>
            <person name="Quesneville H."/>
            <person name="Rouhier N."/>
            <person name="Sakthikumar S."/>
            <person name="Salamov A.A."/>
            <person name="Schmutz J."/>
            <person name="Selles B."/>
            <person name="Shapiro H."/>
            <person name="Tanguay P."/>
            <person name="Tuskan G.A."/>
            <person name="Henrissat B."/>
            <person name="Van de Peer Y."/>
            <person name="Rouze P."/>
            <person name="Ellis J.G."/>
            <person name="Dodds P.N."/>
            <person name="Schein J.E."/>
            <person name="Zhong S."/>
            <person name="Hamelin R.C."/>
            <person name="Grigoriev I.V."/>
            <person name="Szabo L.J."/>
            <person name="Martin F."/>
        </authorList>
    </citation>
    <scope>NUCLEOTIDE SEQUENCE [LARGE SCALE GENOMIC DNA]</scope>
    <source>
        <strain evidence="3">98AG31 / pathotype 3-4-7</strain>
    </source>
</reference>
<evidence type="ECO:0000313" key="3">
    <source>
        <dbReference type="Proteomes" id="UP000001072"/>
    </source>
</evidence>
<evidence type="ECO:0000256" key="1">
    <source>
        <dbReference type="SAM" id="MobiDB-lite"/>
    </source>
</evidence>
<dbReference type="EMBL" id="GL883165">
    <property type="protein sequence ID" value="EGF99032.1"/>
    <property type="molecule type" value="Genomic_DNA"/>
</dbReference>
<dbReference type="Proteomes" id="UP000001072">
    <property type="component" value="Unassembled WGS sequence"/>
</dbReference>
<feature type="region of interest" description="Disordered" evidence="1">
    <location>
        <begin position="270"/>
        <end position="294"/>
    </location>
</feature>
<protein>
    <submittedName>
        <fullName evidence="2">Uncharacterized protein</fullName>
    </submittedName>
</protein>
<feature type="compositionally biased region" description="Low complexity" evidence="1">
    <location>
        <begin position="76"/>
        <end position="90"/>
    </location>
</feature>
<feature type="region of interest" description="Disordered" evidence="1">
    <location>
        <begin position="206"/>
        <end position="229"/>
    </location>
</feature>
<dbReference type="VEuPathDB" id="FungiDB:MELLADRAFT_113075"/>